<gene>
    <name evidence="7" type="ORF">K9W45_02365</name>
</gene>
<feature type="transmembrane region" description="Helical" evidence="6">
    <location>
        <begin position="178"/>
        <end position="197"/>
    </location>
</feature>
<feature type="transmembrane region" description="Helical" evidence="6">
    <location>
        <begin position="209"/>
        <end position="226"/>
    </location>
</feature>
<dbReference type="GO" id="GO:0016787">
    <property type="term" value="F:hydrolase activity"/>
    <property type="evidence" value="ECO:0007669"/>
    <property type="project" value="TreeGrafter"/>
</dbReference>
<comment type="subcellular location">
    <subcellularLocation>
        <location evidence="1">Membrane</location>
        <topology evidence="1">Multi-pass membrane protein</topology>
    </subcellularLocation>
</comment>
<organism evidence="7">
    <name type="scientific">Candidatus Heimdallarchaeum aukensis</name>
    <dbReference type="NCBI Taxonomy" id="2876573"/>
    <lineage>
        <taxon>Archaea</taxon>
        <taxon>Promethearchaeati</taxon>
        <taxon>Candidatus Heimdallarchaeota</taxon>
        <taxon>Candidatus Heimdallarchaeia (ex Rinke et al. 2021) (nom. nud.)</taxon>
        <taxon>Candidatus Heimdallarchaeales</taxon>
        <taxon>Candidatus Heimdallarchaeaceae</taxon>
        <taxon>Candidatus Heimdallarchaeum</taxon>
    </lineage>
</organism>
<evidence type="ECO:0000256" key="5">
    <source>
        <dbReference type="ARBA" id="ARBA00023136"/>
    </source>
</evidence>
<feature type="transmembrane region" description="Helical" evidence="6">
    <location>
        <begin position="88"/>
        <end position="110"/>
    </location>
</feature>
<reference evidence="7" key="1">
    <citation type="journal article" date="2022" name="Nat. Microbiol.">
        <title>Unique mobile elements and scalable gene flow at the prokaryote-eukaryote boundary revealed by circularized Asgard archaea genomes.</title>
        <authorList>
            <person name="Wu F."/>
            <person name="Speth D.R."/>
            <person name="Philosof A."/>
            <person name="Cremiere A."/>
            <person name="Narayanan A."/>
            <person name="Barco R.A."/>
            <person name="Connon S.A."/>
            <person name="Amend J.P."/>
            <person name="Antoshechkin I.A."/>
            <person name="Orphan V.J."/>
        </authorList>
    </citation>
    <scope>NUCLEOTIDE SEQUENCE</scope>
    <source>
        <strain evidence="7">PM71</strain>
    </source>
</reference>
<proteinExistence type="inferred from homology"/>
<feature type="transmembrane region" description="Helical" evidence="6">
    <location>
        <begin position="34"/>
        <end position="54"/>
    </location>
</feature>
<dbReference type="InterPro" id="IPR012506">
    <property type="entry name" value="TMEM86B-like"/>
</dbReference>
<dbReference type="Proteomes" id="UP001201020">
    <property type="component" value="Chromosome"/>
</dbReference>
<keyword evidence="4 6" id="KW-1133">Transmembrane helix</keyword>
<keyword evidence="3 6" id="KW-0812">Transmembrane</keyword>
<dbReference type="GO" id="GO:0016020">
    <property type="term" value="C:membrane"/>
    <property type="evidence" value="ECO:0007669"/>
    <property type="project" value="UniProtKB-SubCell"/>
</dbReference>
<evidence type="ECO:0000256" key="3">
    <source>
        <dbReference type="ARBA" id="ARBA00022692"/>
    </source>
</evidence>
<evidence type="ECO:0000313" key="7">
    <source>
        <dbReference type="EMBL" id="UJG41314.1"/>
    </source>
</evidence>
<dbReference type="PANTHER" id="PTHR31885:SF6">
    <property type="entry name" value="GH04784P"/>
    <property type="match status" value="1"/>
</dbReference>
<keyword evidence="5 6" id="KW-0472">Membrane</keyword>
<feature type="transmembrane region" description="Helical" evidence="6">
    <location>
        <begin position="116"/>
        <end position="139"/>
    </location>
</feature>
<name>A0A9Y1BN41_9ARCH</name>
<sequence>MDTSSKIFLVLFTLTSILHIIEELKIDLKKKQNSILSSITKLLLIPFLLVFYIISAITVYPLIVTALVSGFLGDLFLLLQRLYRKERFFYLGLGSFALGHVFYIFNFIILTSFHNFRWYSIFLTFPFILGGIIITKILLVHIKKKEEKISVVFYILMMVILGISSSILFASSYRTSELLIYLGAIFFAISDGTNGYCRFVKPIKYKGTIIMSTYIVAQFLIIYGMSSLTNII</sequence>
<evidence type="ECO:0000256" key="4">
    <source>
        <dbReference type="ARBA" id="ARBA00022989"/>
    </source>
</evidence>
<evidence type="ECO:0000256" key="1">
    <source>
        <dbReference type="ARBA" id="ARBA00004141"/>
    </source>
</evidence>
<feature type="transmembrane region" description="Helical" evidence="6">
    <location>
        <begin position="151"/>
        <end position="172"/>
    </location>
</feature>
<dbReference type="EMBL" id="CP084166">
    <property type="protein sequence ID" value="UJG41314.1"/>
    <property type="molecule type" value="Genomic_DNA"/>
</dbReference>
<protein>
    <submittedName>
        <fullName evidence="7">Lysoplasmalogenase</fullName>
    </submittedName>
</protein>
<dbReference type="PANTHER" id="PTHR31885">
    <property type="entry name" value="GH04784P"/>
    <property type="match status" value="1"/>
</dbReference>
<dbReference type="Pfam" id="PF07947">
    <property type="entry name" value="YhhN"/>
    <property type="match status" value="1"/>
</dbReference>
<comment type="similarity">
    <text evidence="2">Belongs to the TMEM86 family.</text>
</comment>
<evidence type="ECO:0000256" key="6">
    <source>
        <dbReference type="SAM" id="Phobius"/>
    </source>
</evidence>
<accession>A0A9Y1BN41</accession>
<feature type="transmembrane region" description="Helical" evidence="6">
    <location>
        <begin position="6"/>
        <end position="22"/>
    </location>
</feature>
<feature type="transmembrane region" description="Helical" evidence="6">
    <location>
        <begin position="60"/>
        <end position="79"/>
    </location>
</feature>
<dbReference type="AlphaFoldDB" id="A0A9Y1BN41"/>
<evidence type="ECO:0000256" key="2">
    <source>
        <dbReference type="ARBA" id="ARBA00007375"/>
    </source>
</evidence>